<keyword evidence="1" id="KW-1133">Transmembrane helix</keyword>
<keyword evidence="1" id="KW-0812">Transmembrane</keyword>
<evidence type="ECO:0000313" key="2">
    <source>
        <dbReference type="EMBL" id="AJG98375.1"/>
    </source>
</evidence>
<evidence type="ECO:0000313" key="3">
    <source>
        <dbReference type="Proteomes" id="UP000031866"/>
    </source>
</evidence>
<dbReference type="AlphaFoldDB" id="A0A0B5QBQ1"/>
<reference evidence="3" key="1">
    <citation type="submission" date="2014-12" db="EMBL/GenBank/DDBJ databases">
        <title>Genome sequence of Clostridium beijerinckii strain 59B.</title>
        <authorList>
            <person name="Little G.T."/>
            <person name="Minton N.P."/>
        </authorList>
    </citation>
    <scope>NUCLEOTIDE SEQUENCE [LARGE SCALE GENOMIC DNA]</scope>
    <source>
        <strain evidence="3">59B</strain>
    </source>
</reference>
<dbReference type="OrthoDB" id="1899241at2"/>
<dbReference type="EMBL" id="CP010086">
    <property type="protein sequence ID" value="AJG98375.1"/>
    <property type="molecule type" value="Genomic_DNA"/>
</dbReference>
<dbReference type="RefSeq" id="WP_041895706.1">
    <property type="nucleotide sequence ID" value="NZ_CP010086.2"/>
</dbReference>
<organism evidence="2 3">
    <name type="scientific">Clostridium beijerinckii</name>
    <name type="common">Clostridium MP</name>
    <dbReference type="NCBI Taxonomy" id="1520"/>
    <lineage>
        <taxon>Bacteria</taxon>
        <taxon>Bacillati</taxon>
        <taxon>Bacillota</taxon>
        <taxon>Clostridia</taxon>
        <taxon>Eubacteriales</taxon>
        <taxon>Clostridiaceae</taxon>
        <taxon>Clostridium</taxon>
    </lineage>
</organism>
<sequence>MGVHNKKVIKSERKIKRKNKNLLVDKILAYNPVFLEGIAVYKDASRNFIFLIFLGALLIDFLIISVPCCILSMFFIIRMLQFIKYKSINNIVNEIAKDLSFKGIYNKGKVEDMLNDFKVKYGEDIVEYEQLVSMLDKYEALVTNIEFALKNITFKDKTNTDNKEELIIDNSEITFFENDNNINCEIYNRDEYKNTGVNNYYRSFNEKFSVLYKNGDGEIKRVNKAIEFFDDGDNENINENAVVLKNVNKENKNLTVYLYKKSSPLQKNVL</sequence>
<dbReference type="Proteomes" id="UP000031866">
    <property type="component" value="Chromosome"/>
</dbReference>
<keyword evidence="1" id="KW-0472">Membrane</keyword>
<dbReference type="KEGG" id="cbei:LF65_01772"/>
<accession>A0A0B5QBQ1</accession>
<gene>
    <name evidence="2" type="ORF">LF65_01772</name>
</gene>
<evidence type="ECO:0000256" key="1">
    <source>
        <dbReference type="SAM" id="Phobius"/>
    </source>
</evidence>
<name>A0A0B5QBQ1_CLOBE</name>
<proteinExistence type="predicted"/>
<feature type="transmembrane region" description="Helical" evidence="1">
    <location>
        <begin position="47"/>
        <end position="77"/>
    </location>
</feature>
<protein>
    <submittedName>
        <fullName evidence="2">Uncharacterized protein</fullName>
    </submittedName>
</protein>